<dbReference type="AlphaFoldDB" id="A0A0R1MUC7"/>
<dbReference type="PATRIC" id="fig|1423792.3.peg.638"/>
<organism evidence="6 7">
    <name type="scientific">Schleiferilactobacillus perolens DSM 12744</name>
    <dbReference type="NCBI Taxonomy" id="1423792"/>
    <lineage>
        <taxon>Bacteria</taxon>
        <taxon>Bacillati</taxon>
        <taxon>Bacillota</taxon>
        <taxon>Bacilli</taxon>
        <taxon>Lactobacillales</taxon>
        <taxon>Lactobacillaceae</taxon>
        <taxon>Schleiferilactobacillus</taxon>
    </lineage>
</organism>
<evidence type="ECO:0000256" key="2">
    <source>
        <dbReference type="ARBA" id="ARBA00022525"/>
    </source>
</evidence>
<dbReference type="Proteomes" id="UP000051330">
    <property type="component" value="Unassembled WGS sequence"/>
</dbReference>
<protein>
    <recommendedName>
        <fullName evidence="5">Gram-positive cocci surface proteins LPxTG domain-containing protein</fullName>
    </recommendedName>
</protein>
<keyword evidence="4" id="KW-0572">Peptidoglycan-anchor</keyword>
<evidence type="ECO:0000256" key="4">
    <source>
        <dbReference type="ARBA" id="ARBA00023088"/>
    </source>
</evidence>
<proteinExistence type="predicted"/>
<accession>A0A0R1MUC7</accession>
<dbReference type="Pfam" id="PF00746">
    <property type="entry name" value="Gram_pos_anchor"/>
    <property type="match status" value="1"/>
</dbReference>
<evidence type="ECO:0000256" key="3">
    <source>
        <dbReference type="ARBA" id="ARBA00022729"/>
    </source>
</evidence>
<evidence type="ECO:0000259" key="5">
    <source>
        <dbReference type="Pfam" id="PF00746"/>
    </source>
</evidence>
<dbReference type="NCBIfam" id="TIGR01167">
    <property type="entry name" value="LPXTG_anchor"/>
    <property type="match status" value="1"/>
</dbReference>
<dbReference type="STRING" id="1423792.FD09_GL000626"/>
<reference evidence="6 7" key="1">
    <citation type="journal article" date="2015" name="Genome Announc.">
        <title>Expanding the biotechnology potential of lactobacilli through comparative genomics of 213 strains and associated genera.</title>
        <authorList>
            <person name="Sun Z."/>
            <person name="Harris H.M."/>
            <person name="McCann A."/>
            <person name="Guo C."/>
            <person name="Argimon S."/>
            <person name="Zhang W."/>
            <person name="Yang X."/>
            <person name="Jeffery I.B."/>
            <person name="Cooney J.C."/>
            <person name="Kagawa T.F."/>
            <person name="Liu W."/>
            <person name="Song Y."/>
            <person name="Salvetti E."/>
            <person name="Wrobel A."/>
            <person name="Rasinkangas P."/>
            <person name="Parkhill J."/>
            <person name="Rea M.C."/>
            <person name="O'Sullivan O."/>
            <person name="Ritari J."/>
            <person name="Douillard F.P."/>
            <person name="Paul Ross R."/>
            <person name="Yang R."/>
            <person name="Briner A.E."/>
            <person name="Felis G.E."/>
            <person name="de Vos W.M."/>
            <person name="Barrangou R."/>
            <person name="Klaenhammer T.R."/>
            <person name="Caufield P.W."/>
            <person name="Cui Y."/>
            <person name="Zhang H."/>
            <person name="O'Toole P.W."/>
        </authorList>
    </citation>
    <scope>NUCLEOTIDE SEQUENCE [LARGE SCALE GENOMIC DNA]</scope>
    <source>
        <strain evidence="6 7">DSM 12744</strain>
    </source>
</reference>
<name>A0A0R1MUC7_9LACO</name>
<sequence length="82" mass="8638">MALLVIGGLLPSQRVTAERSTTQFTVVAGNGSTSGPTPPAVTGRFPQTGEQENYWLLVIGSELIILAGLGVHTLRRRGGRHA</sequence>
<dbReference type="InterPro" id="IPR019931">
    <property type="entry name" value="LPXTG_anchor"/>
</dbReference>
<evidence type="ECO:0000313" key="6">
    <source>
        <dbReference type="EMBL" id="KRL11702.1"/>
    </source>
</evidence>
<keyword evidence="3" id="KW-0732">Signal</keyword>
<keyword evidence="1" id="KW-0134">Cell wall</keyword>
<keyword evidence="2" id="KW-0964">Secreted</keyword>
<gene>
    <name evidence="6" type="ORF">FD09_GL000626</name>
</gene>
<dbReference type="EMBL" id="AZEC01000011">
    <property type="protein sequence ID" value="KRL11702.1"/>
    <property type="molecule type" value="Genomic_DNA"/>
</dbReference>
<evidence type="ECO:0000256" key="1">
    <source>
        <dbReference type="ARBA" id="ARBA00022512"/>
    </source>
</evidence>
<feature type="domain" description="Gram-positive cocci surface proteins LPxTG" evidence="5">
    <location>
        <begin position="46"/>
        <end position="77"/>
    </location>
</feature>
<keyword evidence="7" id="KW-1185">Reference proteome</keyword>
<evidence type="ECO:0000313" key="7">
    <source>
        <dbReference type="Proteomes" id="UP000051330"/>
    </source>
</evidence>
<comment type="caution">
    <text evidence="6">The sequence shown here is derived from an EMBL/GenBank/DDBJ whole genome shotgun (WGS) entry which is preliminary data.</text>
</comment>